<evidence type="ECO:0000256" key="9">
    <source>
        <dbReference type="ARBA" id="ARBA00023049"/>
    </source>
</evidence>
<accession>A0A2P6VGJ9</accession>
<evidence type="ECO:0000256" key="6">
    <source>
        <dbReference type="ARBA" id="ARBA00022801"/>
    </source>
</evidence>
<keyword evidence="6" id="KW-0378">Hydrolase</keyword>
<keyword evidence="15" id="KW-1185">Reference proteome</keyword>
<dbReference type="PANTHER" id="PTHR42837">
    <property type="entry name" value="REGULATOR OF SIGMA-E PROTEASE RSEP"/>
    <property type="match status" value="1"/>
</dbReference>
<evidence type="ECO:0000313" key="14">
    <source>
        <dbReference type="EMBL" id="PSC73198.1"/>
    </source>
</evidence>
<dbReference type="STRING" id="554055.A0A2P6VGJ9"/>
<dbReference type="SUPFAM" id="SSF50156">
    <property type="entry name" value="PDZ domain-like"/>
    <property type="match status" value="1"/>
</dbReference>
<dbReference type="AlphaFoldDB" id="A0A2P6VGJ9"/>
<comment type="similarity">
    <text evidence="3">Belongs to the peptidase M50A family.</text>
</comment>
<evidence type="ECO:0000256" key="12">
    <source>
        <dbReference type="SAM" id="Phobius"/>
    </source>
</evidence>
<reference evidence="14 15" key="1">
    <citation type="journal article" date="2018" name="Plant J.">
        <title>Genome sequences of Chlorella sorokiniana UTEX 1602 and Micractinium conductrix SAG 241.80: implications to maltose excretion by a green alga.</title>
        <authorList>
            <person name="Arriola M.B."/>
            <person name="Velmurugan N."/>
            <person name="Zhang Y."/>
            <person name="Plunkett M.H."/>
            <person name="Hondzo H."/>
            <person name="Barney B.M."/>
        </authorList>
    </citation>
    <scope>NUCLEOTIDE SEQUENCE [LARGE SCALE GENOMIC DNA]</scope>
    <source>
        <strain evidence="14 15">SAG 241.80</strain>
    </source>
</reference>
<feature type="domain" description="Peptidase M50" evidence="13">
    <location>
        <begin position="134"/>
        <end position="469"/>
    </location>
</feature>
<dbReference type="EMBL" id="LHPF02000008">
    <property type="protein sequence ID" value="PSC73198.1"/>
    <property type="molecule type" value="Genomic_DNA"/>
</dbReference>
<dbReference type="Gene3D" id="2.30.42.10">
    <property type="match status" value="1"/>
</dbReference>
<dbReference type="PANTHER" id="PTHR42837:SF2">
    <property type="entry name" value="MEMBRANE METALLOPROTEASE ARASP2, CHLOROPLASTIC-RELATED"/>
    <property type="match status" value="1"/>
</dbReference>
<feature type="transmembrane region" description="Helical" evidence="12">
    <location>
        <begin position="457"/>
        <end position="476"/>
    </location>
</feature>
<feature type="region of interest" description="Disordered" evidence="11">
    <location>
        <begin position="51"/>
        <end position="85"/>
    </location>
</feature>
<evidence type="ECO:0000256" key="7">
    <source>
        <dbReference type="ARBA" id="ARBA00022833"/>
    </source>
</evidence>
<dbReference type="Pfam" id="PF02163">
    <property type="entry name" value="Peptidase_M50"/>
    <property type="match status" value="1"/>
</dbReference>
<evidence type="ECO:0000256" key="1">
    <source>
        <dbReference type="ARBA" id="ARBA00001947"/>
    </source>
</evidence>
<dbReference type="InterPro" id="IPR004387">
    <property type="entry name" value="Pept_M50_Zn"/>
</dbReference>
<comment type="caution">
    <text evidence="14">The sequence shown here is derived from an EMBL/GenBank/DDBJ whole genome shotgun (WGS) entry which is preliminary data.</text>
</comment>
<dbReference type="CDD" id="cd06163">
    <property type="entry name" value="S2P-M50_PDZ_RseP-like"/>
    <property type="match status" value="1"/>
</dbReference>
<evidence type="ECO:0000256" key="10">
    <source>
        <dbReference type="ARBA" id="ARBA00023136"/>
    </source>
</evidence>
<dbReference type="GO" id="GO:0004222">
    <property type="term" value="F:metalloendopeptidase activity"/>
    <property type="evidence" value="ECO:0007669"/>
    <property type="project" value="InterPro"/>
</dbReference>
<protein>
    <submittedName>
        <fullName evidence="14">Zinc metalloprotease</fullName>
    </submittedName>
</protein>
<feature type="transmembrane region" description="Helical" evidence="12">
    <location>
        <begin position="426"/>
        <end position="445"/>
    </location>
</feature>
<evidence type="ECO:0000256" key="3">
    <source>
        <dbReference type="ARBA" id="ARBA00009989"/>
    </source>
</evidence>
<comment type="cofactor">
    <cofactor evidence="1">
        <name>Zn(2+)</name>
        <dbReference type="ChEBI" id="CHEBI:29105"/>
    </cofactor>
</comment>
<name>A0A2P6VGJ9_9CHLO</name>
<feature type="compositionally biased region" description="Low complexity" evidence="11">
    <location>
        <begin position="68"/>
        <end position="85"/>
    </location>
</feature>
<gene>
    <name evidence="14" type="ORF">C2E20_3747</name>
</gene>
<dbReference type="OrthoDB" id="445896at2759"/>
<evidence type="ECO:0000256" key="11">
    <source>
        <dbReference type="SAM" id="MobiDB-lite"/>
    </source>
</evidence>
<keyword evidence="9 14" id="KW-0482">Metalloprotease</keyword>
<comment type="subcellular location">
    <subcellularLocation>
        <location evidence="2">Membrane</location>
        <topology evidence="2">Multi-pass membrane protein</topology>
    </subcellularLocation>
</comment>
<dbReference type="Proteomes" id="UP000239649">
    <property type="component" value="Unassembled WGS sequence"/>
</dbReference>
<keyword evidence="5 12" id="KW-0812">Transmembrane</keyword>
<keyword evidence="7" id="KW-0862">Zinc</keyword>
<evidence type="ECO:0000259" key="13">
    <source>
        <dbReference type="Pfam" id="PF02163"/>
    </source>
</evidence>
<dbReference type="GO" id="GO:0016020">
    <property type="term" value="C:membrane"/>
    <property type="evidence" value="ECO:0007669"/>
    <property type="project" value="UniProtKB-SubCell"/>
</dbReference>
<keyword evidence="10 12" id="KW-0472">Membrane</keyword>
<proteinExistence type="inferred from homology"/>
<evidence type="ECO:0000313" key="15">
    <source>
        <dbReference type="Proteomes" id="UP000239649"/>
    </source>
</evidence>
<evidence type="ECO:0000256" key="5">
    <source>
        <dbReference type="ARBA" id="ARBA00022692"/>
    </source>
</evidence>
<evidence type="ECO:0000256" key="8">
    <source>
        <dbReference type="ARBA" id="ARBA00022989"/>
    </source>
</evidence>
<keyword evidence="4" id="KW-0645">Protease</keyword>
<sequence>MSSVLALATGRQALQAARQQQRQVGGAHSLVRLPARPFSVISHTRLAAAAPRQQDGGAALPPAASERAQAVAPQQPAEALEQQQQHGERWMPASWLAGWKGAGTMALSFGAVTGGGLLGSGFDISGPTSMLQALGVLALTVGIHELGHFLAAITRGIHVTKFSIGFGPTLLKWQGKEVEYSLRLLPLGGFVAFPDDDPESPFEPDDPDLLRNRSLGDRTAVISAGVAANMALALTICLLQAGTVGIAEPVYKPGVKLGDIKETTIAGRAGLRRGDIVLRVGELEVAPQPGSVGRVVDMIKDNPGRELMMVVDRQGQLLNIPVTPAPSGADGGGRIGISLAANAEILRKKADGPVQTVTLAAEEFATLTSLVCKGLYQFVTNFSNTVKNVSGPVAIIAAGAEVARTGGGGLYQFAALVNINLAVVNILPLPALDGGYLVFIALEALRGGKKMDENLEKGIMAGGFLLLMTAGVSLIVKDTLTLTGLGALLQSLQ</sequence>
<evidence type="ECO:0000256" key="4">
    <source>
        <dbReference type="ARBA" id="ARBA00022670"/>
    </source>
</evidence>
<organism evidence="14 15">
    <name type="scientific">Micractinium conductrix</name>
    <dbReference type="NCBI Taxonomy" id="554055"/>
    <lineage>
        <taxon>Eukaryota</taxon>
        <taxon>Viridiplantae</taxon>
        <taxon>Chlorophyta</taxon>
        <taxon>core chlorophytes</taxon>
        <taxon>Trebouxiophyceae</taxon>
        <taxon>Chlorellales</taxon>
        <taxon>Chlorellaceae</taxon>
        <taxon>Chlorella clade</taxon>
        <taxon>Micractinium</taxon>
    </lineage>
</organism>
<dbReference type="InterPro" id="IPR036034">
    <property type="entry name" value="PDZ_sf"/>
</dbReference>
<keyword evidence="8 12" id="KW-1133">Transmembrane helix</keyword>
<dbReference type="GO" id="GO:0006508">
    <property type="term" value="P:proteolysis"/>
    <property type="evidence" value="ECO:0007669"/>
    <property type="project" value="UniProtKB-KW"/>
</dbReference>
<evidence type="ECO:0000256" key="2">
    <source>
        <dbReference type="ARBA" id="ARBA00004141"/>
    </source>
</evidence>
<dbReference type="InterPro" id="IPR008915">
    <property type="entry name" value="Peptidase_M50"/>
</dbReference>